<keyword evidence="3" id="KW-0804">Transcription</keyword>
<accession>A0ABP9HS90</accession>
<evidence type="ECO:0000313" key="7">
    <source>
        <dbReference type="Proteomes" id="UP001500466"/>
    </source>
</evidence>
<dbReference type="InterPro" id="IPR050109">
    <property type="entry name" value="HTH-type_TetR-like_transc_reg"/>
</dbReference>
<dbReference type="InterPro" id="IPR001647">
    <property type="entry name" value="HTH_TetR"/>
</dbReference>
<dbReference type="PRINTS" id="PR00455">
    <property type="entry name" value="HTHTETR"/>
</dbReference>
<keyword evidence="7" id="KW-1185">Reference proteome</keyword>
<dbReference type="PANTHER" id="PTHR30055">
    <property type="entry name" value="HTH-TYPE TRANSCRIPTIONAL REGULATOR RUTR"/>
    <property type="match status" value="1"/>
</dbReference>
<evidence type="ECO:0000256" key="4">
    <source>
        <dbReference type="PROSITE-ProRule" id="PRU00335"/>
    </source>
</evidence>
<name>A0ABP9HS90_9ACTN</name>
<reference evidence="7" key="1">
    <citation type="journal article" date="2019" name="Int. J. Syst. Evol. Microbiol.">
        <title>The Global Catalogue of Microorganisms (GCM) 10K type strain sequencing project: providing services to taxonomists for standard genome sequencing and annotation.</title>
        <authorList>
            <consortium name="The Broad Institute Genomics Platform"/>
            <consortium name="The Broad Institute Genome Sequencing Center for Infectious Disease"/>
            <person name="Wu L."/>
            <person name="Ma J."/>
        </authorList>
    </citation>
    <scope>NUCLEOTIDE SEQUENCE [LARGE SCALE GENOMIC DNA]</scope>
    <source>
        <strain evidence="7">JCM 17986</strain>
    </source>
</reference>
<dbReference type="Pfam" id="PF17754">
    <property type="entry name" value="TetR_C_14"/>
    <property type="match status" value="1"/>
</dbReference>
<dbReference type="RefSeq" id="WP_345677906.1">
    <property type="nucleotide sequence ID" value="NZ_BAABHS010000018.1"/>
</dbReference>
<sequence length="218" mass="24003">MEHGAPATGLRERKKERTREALIDAALDLFWRKGYDATTIDEIAAAVDVSRRTFFRYFAGKEDVALARASEVERAFVDAVAERPAGEPPVVAMRTATFTVMAALADDPKRGSSEAFVRTRRLIEENPHLMAASLRHAMETERLMTAVIARRQGVDLHADLRAALTVACFNAVSRVAMDEWNERGALGTPELAAVLEDAWGAMGDLVDSGWLDTGWKSE</sequence>
<dbReference type="PANTHER" id="PTHR30055:SF238">
    <property type="entry name" value="MYCOFACTOCIN BIOSYNTHESIS TRANSCRIPTIONAL REGULATOR MFTR-RELATED"/>
    <property type="match status" value="1"/>
</dbReference>
<keyword evidence="2 4" id="KW-0238">DNA-binding</keyword>
<comment type="caution">
    <text evidence="6">The sequence shown here is derived from an EMBL/GenBank/DDBJ whole genome shotgun (WGS) entry which is preliminary data.</text>
</comment>
<proteinExistence type="predicted"/>
<organism evidence="6 7">
    <name type="scientific">Yinghuangia aomiensis</name>
    <dbReference type="NCBI Taxonomy" id="676205"/>
    <lineage>
        <taxon>Bacteria</taxon>
        <taxon>Bacillati</taxon>
        <taxon>Actinomycetota</taxon>
        <taxon>Actinomycetes</taxon>
        <taxon>Kitasatosporales</taxon>
        <taxon>Streptomycetaceae</taxon>
        <taxon>Yinghuangia</taxon>
    </lineage>
</organism>
<evidence type="ECO:0000313" key="6">
    <source>
        <dbReference type="EMBL" id="GAA4976789.1"/>
    </source>
</evidence>
<dbReference type="PROSITE" id="PS50977">
    <property type="entry name" value="HTH_TETR_2"/>
    <property type="match status" value="1"/>
</dbReference>
<dbReference type="InterPro" id="IPR041347">
    <property type="entry name" value="MftR_C"/>
</dbReference>
<evidence type="ECO:0000256" key="1">
    <source>
        <dbReference type="ARBA" id="ARBA00023015"/>
    </source>
</evidence>
<dbReference type="InterPro" id="IPR023772">
    <property type="entry name" value="DNA-bd_HTH_TetR-type_CS"/>
</dbReference>
<dbReference type="Pfam" id="PF00440">
    <property type="entry name" value="TetR_N"/>
    <property type="match status" value="1"/>
</dbReference>
<dbReference type="Proteomes" id="UP001500466">
    <property type="component" value="Unassembled WGS sequence"/>
</dbReference>
<dbReference type="EMBL" id="BAABHS010000018">
    <property type="protein sequence ID" value="GAA4976789.1"/>
    <property type="molecule type" value="Genomic_DNA"/>
</dbReference>
<evidence type="ECO:0000256" key="2">
    <source>
        <dbReference type="ARBA" id="ARBA00023125"/>
    </source>
</evidence>
<dbReference type="Gene3D" id="1.10.10.60">
    <property type="entry name" value="Homeodomain-like"/>
    <property type="match status" value="1"/>
</dbReference>
<feature type="DNA-binding region" description="H-T-H motif" evidence="4">
    <location>
        <begin position="39"/>
        <end position="58"/>
    </location>
</feature>
<evidence type="ECO:0000259" key="5">
    <source>
        <dbReference type="PROSITE" id="PS50977"/>
    </source>
</evidence>
<dbReference type="InterPro" id="IPR009057">
    <property type="entry name" value="Homeodomain-like_sf"/>
</dbReference>
<dbReference type="PROSITE" id="PS01081">
    <property type="entry name" value="HTH_TETR_1"/>
    <property type="match status" value="1"/>
</dbReference>
<evidence type="ECO:0000256" key="3">
    <source>
        <dbReference type="ARBA" id="ARBA00023163"/>
    </source>
</evidence>
<feature type="domain" description="HTH tetR-type" evidence="5">
    <location>
        <begin position="16"/>
        <end position="76"/>
    </location>
</feature>
<dbReference type="SUPFAM" id="SSF46689">
    <property type="entry name" value="Homeodomain-like"/>
    <property type="match status" value="1"/>
</dbReference>
<dbReference type="Gene3D" id="1.10.357.10">
    <property type="entry name" value="Tetracycline Repressor, domain 2"/>
    <property type="match status" value="1"/>
</dbReference>
<gene>
    <name evidence="6" type="ORF">GCM10023205_50070</name>
</gene>
<keyword evidence="1" id="KW-0805">Transcription regulation</keyword>
<protein>
    <submittedName>
        <fullName evidence="6">TetR family transcriptional regulator</fullName>
    </submittedName>
</protein>